<feature type="transmembrane region" description="Helical" evidence="6">
    <location>
        <begin position="129"/>
        <end position="148"/>
    </location>
</feature>
<feature type="transmembrane region" description="Helical" evidence="6">
    <location>
        <begin position="459"/>
        <end position="481"/>
    </location>
</feature>
<evidence type="ECO:0000313" key="9">
    <source>
        <dbReference type="Proteomes" id="UP000292447"/>
    </source>
</evidence>
<evidence type="ECO:0000259" key="7">
    <source>
        <dbReference type="PROSITE" id="PS50850"/>
    </source>
</evidence>
<feature type="transmembrane region" description="Helical" evidence="6">
    <location>
        <begin position="187"/>
        <end position="209"/>
    </location>
</feature>
<feature type="transmembrane region" description="Helical" evidence="6">
    <location>
        <begin position="375"/>
        <end position="393"/>
    </location>
</feature>
<dbReference type="Gene3D" id="1.20.1250.20">
    <property type="entry name" value="MFS general substrate transporter like domains"/>
    <property type="match status" value="1"/>
</dbReference>
<gene>
    <name evidence="8" type="primary">MPUL0G00470</name>
    <name evidence="8" type="ORF">METSCH_G00470</name>
</gene>
<dbReference type="PANTHER" id="PTHR23511">
    <property type="entry name" value="SYNAPTIC VESICLE GLYCOPROTEIN 2"/>
    <property type="match status" value="1"/>
</dbReference>
<feature type="domain" description="Major facilitator superfamily (MFS) profile" evidence="7">
    <location>
        <begin position="56"/>
        <end position="513"/>
    </location>
</feature>
<dbReference type="GO" id="GO:0016020">
    <property type="term" value="C:membrane"/>
    <property type="evidence" value="ECO:0007669"/>
    <property type="project" value="UniProtKB-SubCell"/>
</dbReference>
<dbReference type="EMBL" id="CP034462">
    <property type="protein sequence ID" value="QBM91006.1"/>
    <property type="molecule type" value="Genomic_DNA"/>
</dbReference>
<dbReference type="Pfam" id="PF00083">
    <property type="entry name" value="Sugar_tr"/>
    <property type="match status" value="1"/>
</dbReference>
<dbReference type="InterPro" id="IPR020846">
    <property type="entry name" value="MFS_dom"/>
</dbReference>
<organism evidence="8 9">
    <name type="scientific">Metschnikowia aff. pulcherrima</name>
    <dbReference type="NCBI Taxonomy" id="2163413"/>
    <lineage>
        <taxon>Eukaryota</taxon>
        <taxon>Fungi</taxon>
        <taxon>Dikarya</taxon>
        <taxon>Ascomycota</taxon>
        <taxon>Saccharomycotina</taxon>
        <taxon>Pichiomycetes</taxon>
        <taxon>Metschnikowiaceae</taxon>
        <taxon>Metschnikowia</taxon>
    </lineage>
</organism>
<keyword evidence="4 6" id="KW-1133">Transmembrane helix</keyword>
<name>A0A4P6XWK7_9ASCO</name>
<dbReference type="SUPFAM" id="SSF103473">
    <property type="entry name" value="MFS general substrate transporter"/>
    <property type="match status" value="1"/>
</dbReference>
<keyword evidence="9" id="KW-1185">Reference proteome</keyword>
<dbReference type="Proteomes" id="UP000292447">
    <property type="component" value="Chromosome VII"/>
</dbReference>
<dbReference type="GO" id="GO:0022857">
    <property type="term" value="F:transmembrane transporter activity"/>
    <property type="evidence" value="ECO:0007669"/>
    <property type="project" value="InterPro"/>
</dbReference>
<dbReference type="InterPro" id="IPR005828">
    <property type="entry name" value="MFS_sugar_transport-like"/>
</dbReference>
<feature type="transmembrane region" description="Helical" evidence="6">
    <location>
        <begin position="487"/>
        <end position="509"/>
    </location>
</feature>
<accession>A0A4P6XWK7</accession>
<feature type="transmembrane region" description="Helical" evidence="6">
    <location>
        <begin position="154"/>
        <end position="175"/>
    </location>
</feature>
<evidence type="ECO:0000256" key="2">
    <source>
        <dbReference type="ARBA" id="ARBA00022448"/>
    </source>
</evidence>
<keyword evidence="3 6" id="KW-0812">Transmembrane</keyword>
<evidence type="ECO:0000256" key="6">
    <source>
        <dbReference type="SAM" id="Phobius"/>
    </source>
</evidence>
<protein>
    <submittedName>
        <fullName evidence="8">Sugar transporter</fullName>
    </submittedName>
</protein>
<proteinExistence type="predicted"/>
<reference evidence="9" key="1">
    <citation type="submission" date="2019-03" db="EMBL/GenBank/DDBJ databases">
        <title>Snf2 controls pulcherriminic acid biosynthesis and connects pigmentation and antifungal activity of the yeast Metschnikowia pulcherrima.</title>
        <authorList>
            <person name="Gore-Lloyd D."/>
            <person name="Sumann I."/>
            <person name="Brachmann A.O."/>
            <person name="Schneeberger K."/>
            <person name="Ortiz-Merino R.A."/>
            <person name="Moreno-Beltran M."/>
            <person name="Schlaefli M."/>
            <person name="Kirner P."/>
            <person name="Santos Kron A."/>
            <person name="Wolfe K.H."/>
            <person name="Piel J."/>
            <person name="Ahrens C.H."/>
            <person name="Henk D."/>
            <person name="Freimoser F.M."/>
        </authorList>
    </citation>
    <scope>NUCLEOTIDE SEQUENCE [LARGE SCALE GENOMIC DNA]</scope>
    <source>
        <strain evidence="9">APC 1.2</strain>
    </source>
</reference>
<evidence type="ECO:0000313" key="8">
    <source>
        <dbReference type="EMBL" id="QBM91006.1"/>
    </source>
</evidence>
<evidence type="ECO:0000256" key="1">
    <source>
        <dbReference type="ARBA" id="ARBA00004141"/>
    </source>
</evidence>
<feature type="transmembrane region" description="Helical" evidence="6">
    <location>
        <begin position="229"/>
        <end position="246"/>
    </location>
</feature>
<dbReference type="AlphaFoldDB" id="A0A4P6XWK7"/>
<evidence type="ECO:0000256" key="4">
    <source>
        <dbReference type="ARBA" id="ARBA00022989"/>
    </source>
</evidence>
<evidence type="ECO:0000256" key="3">
    <source>
        <dbReference type="ARBA" id="ARBA00022692"/>
    </source>
</evidence>
<dbReference type="PROSITE" id="PS50850">
    <property type="entry name" value="MFS"/>
    <property type="match status" value="1"/>
</dbReference>
<keyword evidence="8" id="KW-0762">Sugar transport</keyword>
<keyword evidence="5 6" id="KW-0472">Membrane</keyword>
<comment type="subcellular location">
    <subcellularLocation>
        <location evidence="1">Membrane</location>
        <topology evidence="1">Multi-pass membrane protein</topology>
    </subcellularLocation>
</comment>
<keyword evidence="2" id="KW-0813">Transport</keyword>
<feature type="transmembrane region" description="Helical" evidence="6">
    <location>
        <begin position="94"/>
        <end position="117"/>
    </location>
</feature>
<dbReference type="InterPro" id="IPR036259">
    <property type="entry name" value="MFS_trans_sf"/>
</dbReference>
<sequence>MSTQDKVAFTAEEAEVQSLESDILQAQITKKDMVVKDDALSRKMFLVNNALDEIGFTWYHAKLFMLAGFGYSADSQLEMIQSSVKTVVDRQFGITYPIATEMFYVGLILGSVFWGFGSDIIGRKTAFNLSLLSAAIFGIITGGMNSYATYCLFMALNAFSAGGNIATDVTIFLEFSPAKYTWLTTFMAGWWGVGQTIATLIAWAFVPAYSCAAGEPCPSSANRGWRYCWYTNSAIVLFLAIVRLGIFSMDESPKYLISNGRDEEAVAVLQLIARKYNRKCSLTVEDLAACGKYEDSHNFKAEGYTFKTVSSAIAAHVKILYSSKKVAYSSSLIFLSWFLIGLAYNTFFNFLYIYIALHGGDTSALTYITYRNAALSNFVGIFGPLIAAYFVTIKRVGRRGTMTIGAFGGMAILFGYTTVRTQLQDLAFALMTYFFMNIYYACLYAYTPEVFPAIARTTGCALGLVSSRAAGVLTPVIYFYGQKSGSSIPIWVCGALIGTLGVISLMLPFEPTKFRSV</sequence>
<evidence type="ECO:0000256" key="5">
    <source>
        <dbReference type="ARBA" id="ARBA00023136"/>
    </source>
</evidence>
<feature type="transmembrane region" description="Helical" evidence="6">
    <location>
        <begin position="332"/>
        <end position="355"/>
    </location>
</feature>
<dbReference type="PANTHER" id="PTHR23511:SF4">
    <property type="entry name" value="MAJOR FACILITATOR SUPERFAMILY (MFS) PROFILE DOMAIN-CONTAINING PROTEIN"/>
    <property type="match status" value="1"/>
</dbReference>
<feature type="transmembrane region" description="Helical" evidence="6">
    <location>
        <begin position="426"/>
        <end position="447"/>
    </location>
</feature>
<feature type="transmembrane region" description="Helical" evidence="6">
    <location>
        <begin position="400"/>
        <end position="420"/>
    </location>
</feature>